<evidence type="ECO:0000256" key="3">
    <source>
        <dbReference type="ARBA" id="ARBA00022723"/>
    </source>
</evidence>
<evidence type="ECO:0000256" key="8">
    <source>
        <dbReference type="ARBA" id="ARBA00047883"/>
    </source>
</evidence>
<comment type="similarity">
    <text evidence="9 10">Belongs to the thiamine-phosphate synthase family.</text>
</comment>
<comment type="pathway">
    <text evidence="1 9 11">Cofactor biosynthesis; thiamine diphosphate biosynthesis; thiamine phosphate from 4-amino-2-methyl-5-diphosphomethylpyrimidine and 4-methyl-5-(2-phosphoethyl)-thiazole: step 1/1.</text>
</comment>
<evidence type="ECO:0000256" key="2">
    <source>
        <dbReference type="ARBA" id="ARBA00022679"/>
    </source>
</evidence>
<dbReference type="InterPro" id="IPR022998">
    <property type="entry name" value="ThiamineP_synth_TenI"/>
</dbReference>
<keyword evidence="4 9" id="KW-0460">Magnesium</keyword>
<gene>
    <name evidence="9 13" type="primary">thiE</name>
    <name evidence="13" type="ORF">LSG31_21670</name>
</gene>
<keyword evidence="3 9" id="KW-0479">Metal-binding</keyword>
<dbReference type="InterPro" id="IPR034291">
    <property type="entry name" value="TMP_synthase"/>
</dbReference>
<evidence type="ECO:0000256" key="7">
    <source>
        <dbReference type="ARBA" id="ARBA00047851"/>
    </source>
</evidence>
<name>A0ABY4CIU3_9BACL</name>
<evidence type="ECO:0000259" key="12">
    <source>
        <dbReference type="Pfam" id="PF02581"/>
    </source>
</evidence>
<reference evidence="13" key="1">
    <citation type="submission" date="2021-12" db="EMBL/GenBank/DDBJ databases">
        <title>Alicyclobacillaceae gen. nov., sp. nov., isolated from chalcocite enrichment system.</title>
        <authorList>
            <person name="Jiang Z."/>
        </authorList>
    </citation>
    <scope>NUCLEOTIDE SEQUENCE</scope>
    <source>
        <strain evidence="13">MYW30-H2</strain>
    </source>
</reference>
<feature type="binding site" evidence="9">
    <location>
        <position position="166"/>
    </location>
    <ligand>
        <name>2-[(2R,5Z)-2-carboxy-4-methylthiazol-5(2H)-ylidene]ethyl phosphate</name>
        <dbReference type="ChEBI" id="CHEBI:62899"/>
    </ligand>
</feature>
<dbReference type="SUPFAM" id="SSF51391">
    <property type="entry name" value="Thiamin phosphate synthase"/>
    <property type="match status" value="1"/>
</dbReference>
<comment type="catalytic activity">
    <reaction evidence="8 9 10">
        <text>2-[(2R,5Z)-2-carboxy-4-methylthiazol-5(2H)-ylidene]ethyl phosphate + 4-amino-2-methyl-5-(diphosphooxymethyl)pyrimidine + 2 H(+) = thiamine phosphate + CO2 + diphosphate</text>
        <dbReference type="Rhea" id="RHEA:47844"/>
        <dbReference type="ChEBI" id="CHEBI:15378"/>
        <dbReference type="ChEBI" id="CHEBI:16526"/>
        <dbReference type="ChEBI" id="CHEBI:33019"/>
        <dbReference type="ChEBI" id="CHEBI:37575"/>
        <dbReference type="ChEBI" id="CHEBI:57841"/>
        <dbReference type="ChEBI" id="CHEBI:62899"/>
        <dbReference type="EC" id="2.5.1.3"/>
    </reaction>
</comment>
<evidence type="ECO:0000256" key="1">
    <source>
        <dbReference type="ARBA" id="ARBA00005165"/>
    </source>
</evidence>
<feature type="binding site" evidence="9">
    <location>
        <position position="71"/>
    </location>
    <ligand>
        <name>4-amino-2-methyl-5-(diphosphooxymethyl)pyrimidine</name>
        <dbReference type="ChEBI" id="CHEBI:57841"/>
    </ligand>
</feature>
<sequence length="222" mass="24085">MKHNPSPFQLQVITDGIKQLPDLIHTVKKTLEGGADAIQLRYKSAPASDLWTIGQELLPIVQHHQRRLLINDRIDVALAIPAHGVHLAGKSLPPKAARTICKEPFLIGCSIHSIEEAKQAEQQGVSYITFGHIFSTKSKPGMPPRGIEALYEVVSAISIPVFAIGGIHADNIADVLQTGCAGIAVIGAVMNEQNPEKATYELKNRMIACQAKPKVTLPPYLQ</sequence>
<dbReference type="EMBL" id="CP089291">
    <property type="protein sequence ID" value="UOF90430.1"/>
    <property type="molecule type" value="Genomic_DNA"/>
</dbReference>
<dbReference type="InterPro" id="IPR013785">
    <property type="entry name" value="Aldolase_TIM"/>
</dbReference>
<comment type="catalytic activity">
    <reaction evidence="6 9 10">
        <text>4-methyl-5-(2-phosphooxyethyl)-thiazole + 4-amino-2-methyl-5-(diphosphooxymethyl)pyrimidine + H(+) = thiamine phosphate + diphosphate</text>
        <dbReference type="Rhea" id="RHEA:22328"/>
        <dbReference type="ChEBI" id="CHEBI:15378"/>
        <dbReference type="ChEBI" id="CHEBI:33019"/>
        <dbReference type="ChEBI" id="CHEBI:37575"/>
        <dbReference type="ChEBI" id="CHEBI:57841"/>
        <dbReference type="ChEBI" id="CHEBI:58296"/>
        <dbReference type="EC" id="2.5.1.3"/>
    </reaction>
</comment>
<feature type="binding site" evidence="9">
    <location>
        <position position="139"/>
    </location>
    <ligand>
        <name>4-amino-2-methyl-5-(diphosphooxymethyl)pyrimidine</name>
        <dbReference type="ChEBI" id="CHEBI:57841"/>
    </ligand>
</feature>
<feature type="binding site" evidence="9">
    <location>
        <position position="72"/>
    </location>
    <ligand>
        <name>Mg(2+)</name>
        <dbReference type="ChEBI" id="CHEBI:18420"/>
    </ligand>
</feature>
<comment type="catalytic activity">
    <reaction evidence="7 9 10">
        <text>2-(2-carboxy-4-methylthiazol-5-yl)ethyl phosphate + 4-amino-2-methyl-5-(diphosphooxymethyl)pyrimidine + 2 H(+) = thiamine phosphate + CO2 + diphosphate</text>
        <dbReference type="Rhea" id="RHEA:47848"/>
        <dbReference type="ChEBI" id="CHEBI:15378"/>
        <dbReference type="ChEBI" id="CHEBI:16526"/>
        <dbReference type="ChEBI" id="CHEBI:33019"/>
        <dbReference type="ChEBI" id="CHEBI:37575"/>
        <dbReference type="ChEBI" id="CHEBI:57841"/>
        <dbReference type="ChEBI" id="CHEBI:62890"/>
        <dbReference type="EC" id="2.5.1.3"/>
    </reaction>
</comment>
<dbReference type="Gene3D" id="3.20.20.70">
    <property type="entry name" value="Aldolase class I"/>
    <property type="match status" value="1"/>
</dbReference>
<feature type="binding site" evidence="9">
    <location>
        <begin position="39"/>
        <end position="43"/>
    </location>
    <ligand>
        <name>4-amino-2-methyl-5-(diphosphooxymethyl)pyrimidine</name>
        <dbReference type="ChEBI" id="CHEBI:57841"/>
    </ligand>
</feature>
<proteinExistence type="inferred from homology"/>
<dbReference type="Proteomes" id="UP000830167">
    <property type="component" value="Chromosome"/>
</dbReference>
<protein>
    <recommendedName>
        <fullName evidence="9">Thiamine-phosphate synthase</fullName>
        <shortName evidence="9">TP synthase</shortName>
        <shortName evidence="9">TPS</shortName>
        <ecNumber evidence="9">2.5.1.3</ecNumber>
    </recommendedName>
    <alternativeName>
        <fullName evidence="9">Thiamine-phosphate pyrophosphorylase</fullName>
        <shortName evidence="9">TMP pyrophosphorylase</shortName>
        <shortName evidence="9">TMP-PPase</shortName>
    </alternativeName>
</protein>
<dbReference type="CDD" id="cd00564">
    <property type="entry name" value="TMP_TenI"/>
    <property type="match status" value="1"/>
</dbReference>
<feature type="binding site" evidence="9">
    <location>
        <begin position="136"/>
        <end position="138"/>
    </location>
    <ligand>
        <name>2-[(2R,5Z)-2-carboxy-4-methylthiazol-5(2H)-ylidene]ethyl phosphate</name>
        <dbReference type="ChEBI" id="CHEBI:62899"/>
    </ligand>
</feature>
<comment type="cofactor">
    <cofactor evidence="9">
        <name>Mg(2+)</name>
        <dbReference type="ChEBI" id="CHEBI:18420"/>
    </cofactor>
    <text evidence="9">Binds 1 Mg(2+) ion per subunit.</text>
</comment>
<keyword evidence="14" id="KW-1185">Reference proteome</keyword>
<keyword evidence="2 9" id="KW-0808">Transferase</keyword>
<dbReference type="PANTHER" id="PTHR20857">
    <property type="entry name" value="THIAMINE-PHOSPHATE PYROPHOSPHORYLASE"/>
    <property type="match status" value="1"/>
</dbReference>
<dbReference type="EC" id="2.5.1.3" evidence="9"/>
<evidence type="ECO:0000256" key="5">
    <source>
        <dbReference type="ARBA" id="ARBA00022977"/>
    </source>
</evidence>
<feature type="domain" description="Thiamine phosphate synthase/TenI" evidence="12">
    <location>
        <begin position="11"/>
        <end position="189"/>
    </location>
</feature>
<evidence type="ECO:0000256" key="10">
    <source>
        <dbReference type="RuleBase" id="RU003826"/>
    </source>
</evidence>
<dbReference type="HAMAP" id="MF_00097">
    <property type="entry name" value="TMP_synthase"/>
    <property type="match status" value="1"/>
</dbReference>
<feature type="binding site" evidence="9">
    <location>
        <position position="110"/>
    </location>
    <ligand>
        <name>4-amino-2-methyl-5-(diphosphooxymethyl)pyrimidine</name>
        <dbReference type="ChEBI" id="CHEBI:57841"/>
    </ligand>
</feature>
<evidence type="ECO:0000256" key="6">
    <source>
        <dbReference type="ARBA" id="ARBA00047334"/>
    </source>
</evidence>
<dbReference type="GO" id="GO:0004789">
    <property type="term" value="F:thiamine-phosphate diphosphorylase activity"/>
    <property type="evidence" value="ECO:0007669"/>
    <property type="project" value="UniProtKB-EC"/>
</dbReference>
<comment type="function">
    <text evidence="9">Condenses 4-methyl-5-(beta-hydroxyethyl)thiazole monophosphate (THZ-P) and 2-methyl-4-amino-5-hydroxymethyl pyrimidine pyrophosphate (HMP-PP) to form thiamine monophosphate (TMP).</text>
</comment>
<dbReference type="PANTHER" id="PTHR20857:SF15">
    <property type="entry name" value="THIAMINE-PHOSPHATE SYNTHASE"/>
    <property type="match status" value="1"/>
</dbReference>
<comment type="caution">
    <text evidence="9">Lacks conserved residue(s) required for the propagation of feature annotation.</text>
</comment>
<dbReference type="InterPro" id="IPR036206">
    <property type="entry name" value="ThiamineP_synth_sf"/>
</dbReference>
<dbReference type="RefSeq" id="WP_347437125.1">
    <property type="nucleotide sequence ID" value="NZ_CP089291.1"/>
</dbReference>
<evidence type="ECO:0000256" key="4">
    <source>
        <dbReference type="ARBA" id="ARBA00022842"/>
    </source>
</evidence>
<evidence type="ECO:0000256" key="9">
    <source>
        <dbReference type="HAMAP-Rule" id="MF_00097"/>
    </source>
</evidence>
<dbReference type="NCBIfam" id="TIGR00693">
    <property type="entry name" value="thiE"/>
    <property type="match status" value="1"/>
</dbReference>
<evidence type="ECO:0000256" key="11">
    <source>
        <dbReference type="RuleBase" id="RU004253"/>
    </source>
</evidence>
<dbReference type="Pfam" id="PF02581">
    <property type="entry name" value="TMP-TENI"/>
    <property type="match status" value="1"/>
</dbReference>
<keyword evidence="5 9" id="KW-0784">Thiamine biosynthesis</keyword>
<evidence type="ECO:0000313" key="13">
    <source>
        <dbReference type="EMBL" id="UOF90430.1"/>
    </source>
</evidence>
<evidence type="ECO:0000313" key="14">
    <source>
        <dbReference type="Proteomes" id="UP000830167"/>
    </source>
</evidence>
<accession>A0ABY4CIU3</accession>
<organism evidence="13 14">
    <name type="scientific">Fodinisporobacter ferrooxydans</name>
    <dbReference type="NCBI Taxonomy" id="2901836"/>
    <lineage>
        <taxon>Bacteria</taxon>
        <taxon>Bacillati</taxon>
        <taxon>Bacillota</taxon>
        <taxon>Bacilli</taxon>
        <taxon>Bacillales</taxon>
        <taxon>Alicyclobacillaceae</taxon>
        <taxon>Fodinisporobacter</taxon>
    </lineage>
</organism>